<organism evidence="8 9">
    <name type="scientific">Aristolochia fimbriata</name>
    <name type="common">White veined hardy Dutchman's pipe vine</name>
    <dbReference type="NCBI Taxonomy" id="158543"/>
    <lineage>
        <taxon>Eukaryota</taxon>
        <taxon>Viridiplantae</taxon>
        <taxon>Streptophyta</taxon>
        <taxon>Embryophyta</taxon>
        <taxon>Tracheophyta</taxon>
        <taxon>Spermatophyta</taxon>
        <taxon>Magnoliopsida</taxon>
        <taxon>Magnoliidae</taxon>
        <taxon>Piperales</taxon>
        <taxon>Aristolochiaceae</taxon>
        <taxon>Aristolochia</taxon>
    </lineage>
</organism>
<dbReference type="InterPro" id="IPR001584">
    <property type="entry name" value="Integrase_cat-core"/>
</dbReference>
<feature type="compositionally biased region" description="Polar residues" evidence="5">
    <location>
        <begin position="108"/>
        <end position="119"/>
    </location>
</feature>
<evidence type="ECO:0000256" key="4">
    <source>
        <dbReference type="PROSITE-ProRule" id="PRU00047"/>
    </source>
</evidence>
<keyword evidence="2" id="KW-0479">Metal-binding</keyword>
<dbReference type="PANTHER" id="PTHR42648:SF18">
    <property type="entry name" value="RETROTRANSPOSON, UNCLASSIFIED-LIKE PROTEIN"/>
    <property type="match status" value="1"/>
</dbReference>
<dbReference type="SUPFAM" id="SSF57756">
    <property type="entry name" value="Retrovirus zinc finger-like domains"/>
    <property type="match status" value="1"/>
</dbReference>
<keyword evidence="4" id="KW-0862">Zinc</keyword>
<feature type="domain" description="CCHC-type" evidence="6">
    <location>
        <begin position="137"/>
        <end position="152"/>
    </location>
</feature>
<dbReference type="InterPro" id="IPR057670">
    <property type="entry name" value="SH3_retrovirus"/>
</dbReference>
<dbReference type="Pfam" id="PF13976">
    <property type="entry name" value="gag_pre-integrs"/>
    <property type="match status" value="1"/>
</dbReference>
<dbReference type="PROSITE" id="PS50994">
    <property type="entry name" value="INTEGRASE"/>
    <property type="match status" value="1"/>
</dbReference>
<dbReference type="Pfam" id="PF00665">
    <property type="entry name" value="rve"/>
    <property type="match status" value="1"/>
</dbReference>
<dbReference type="SMART" id="SM00343">
    <property type="entry name" value="ZnF_C2HC"/>
    <property type="match status" value="1"/>
</dbReference>
<dbReference type="InterPro" id="IPR025724">
    <property type="entry name" value="GAG-pre-integrase_dom"/>
</dbReference>
<dbReference type="GO" id="GO:0015074">
    <property type="term" value="P:DNA integration"/>
    <property type="evidence" value="ECO:0007669"/>
    <property type="project" value="InterPro"/>
</dbReference>
<dbReference type="GO" id="GO:0003676">
    <property type="term" value="F:nucleic acid binding"/>
    <property type="evidence" value="ECO:0007669"/>
    <property type="project" value="InterPro"/>
</dbReference>
<evidence type="ECO:0000256" key="5">
    <source>
        <dbReference type="SAM" id="MobiDB-lite"/>
    </source>
</evidence>
<dbReference type="InterPro" id="IPR013103">
    <property type="entry name" value="RVT_2"/>
</dbReference>
<dbReference type="Gene3D" id="3.30.420.10">
    <property type="entry name" value="Ribonuclease H-like superfamily/Ribonuclease H"/>
    <property type="match status" value="1"/>
</dbReference>
<dbReference type="InterPro" id="IPR012337">
    <property type="entry name" value="RNaseH-like_sf"/>
</dbReference>
<evidence type="ECO:0000259" key="7">
    <source>
        <dbReference type="PROSITE" id="PS50994"/>
    </source>
</evidence>
<evidence type="ECO:0000256" key="3">
    <source>
        <dbReference type="ARBA" id="ARBA00022801"/>
    </source>
</evidence>
<comment type="caution">
    <text evidence="8">The sequence shown here is derived from an EMBL/GenBank/DDBJ whole genome shotgun (WGS) entry which is preliminary data.</text>
</comment>
<dbReference type="Proteomes" id="UP000825729">
    <property type="component" value="Unassembled WGS sequence"/>
</dbReference>
<protein>
    <recommendedName>
        <fullName evidence="10">Polyprotein</fullName>
    </recommendedName>
</protein>
<dbReference type="SUPFAM" id="SSF53098">
    <property type="entry name" value="Ribonuclease H-like"/>
    <property type="match status" value="1"/>
</dbReference>
<proteinExistence type="predicted"/>
<feature type="region of interest" description="Disordered" evidence="5">
    <location>
        <begin position="621"/>
        <end position="653"/>
    </location>
</feature>
<keyword evidence="9" id="KW-1185">Reference proteome</keyword>
<dbReference type="InterPro" id="IPR036397">
    <property type="entry name" value="RNaseH_sf"/>
</dbReference>
<dbReference type="InterPro" id="IPR001878">
    <property type="entry name" value="Znf_CCHC"/>
</dbReference>
<dbReference type="InterPro" id="IPR036875">
    <property type="entry name" value="Znf_CCHC_sf"/>
</dbReference>
<dbReference type="Pfam" id="PF22936">
    <property type="entry name" value="Pol_BBD"/>
    <property type="match status" value="1"/>
</dbReference>
<evidence type="ECO:0000256" key="1">
    <source>
        <dbReference type="ARBA" id="ARBA00022670"/>
    </source>
</evidence>
<dbReference type="GO" id="GO:0008270">
    <property type="term" value="F:zinc ion binding"/>
    <property type="evidence" value="ECO:0007669"/>
    <property type="project" value="UniProtKB-KW"/>
</dbReference>
<keyword evidence="3" id="KW-0378">Hydrolase</keyword>
<dbReference type="InterPro" id="IPR054722">
    <property type="entry name" value="PolX-like_BBD"/>
</dbReference>
<dbReference type="Gene3D" id="4.10.60.10">
    <property type="entry name" value="Zinc finger, CCHC-type"/>
    <property type="match status" value="1"/>
</dbReference>
<reference evidence="8 9" key="1">
    <citation type="submission" date="2021-07" db="EMBL/GenBank/DDBJ databases">
        <title>The Aristolochia fimbriata genome: insights into angiosperm evolution, floral development and chemical biosynthesis.</title>
        <authorList>
            <person name="Jiao Y."/>
        </authorList>
    </citation>
    <scope>NUCLEOTIDE SEQUENCE [LARGE SCALE GENOMIC DNA]</scope>
    <source>
        <strain evidence="8">IBCAS-2021</strain>
        <tissue evidence="8">Leaf</tissue>
    </source>
</reference>
<dbReference type="InterPro" id="IPR039537">
    <property type="entry name" value="Retrotran_Ty1/copia-like"/>
</dbReference>
<dbReference type="GO" id="GO:0006508">
    <property type="term" value="P:proteolysis"/>
    <property type="evidence" value="ECO:0007669"/>
    <property type="project" value="UniProtKB-KW"/>
</dbReference>
<dbReference type="PROSITE" id="PS50158">
    <property type="entry name" value="ZF_CCHC"/>
    <property type="match status" value="1"/>
</dbReference>
<gene>
    <name evidence="8" type="ORF">H6P81_007039</name>
</gene>
<dbReference type="Pfam" id="PF07727">
    <property type="entry name" value="RVT_2"/>
    <property type="match status" value="1"/>
</dbReference>
<evidence type="ECO:0000313" key="8">
    <source>
        <dbReference type="EMBL" id="KAG9454135.1"/>
    </source>
</evidence>
<feature type="domain" description="Integrase catalytic" evidence="7">
    <location>
        <begin position="377"/>
        <end position="543"/>
    </location>
</feature>
<dbReference type="GO" id="GO:0008233">
    <property type="term" value="F:peptidase activity"/>
    <property type="evidence" value="ECO:0007669"/>
    <property type="project" value="UniProtKB-KW"/>
</dbReference>
<evidence type="ECO:0000313" key="9">
    <source>
        <dbReference type="Proteomes" id="UP000825729"/>
    </source>
</evidence>
<dbReference type="PANTHER" id="PTHR42648">
    <property type="entry name" value="TRANSPOSASE, PUTATIVE-RELATED"/>
    <property type="match status" value="1"/>
</dbReference>
<evidence type="ECO:0008006" key="10">
    <source>
        <dbReference type="Google" id="ProtNLM"/>
    </source>
</evidence>
<dbReference type="AlphaFoldDB" id="A0AAV7F168"/>
<keyword evidence="4" id="KW-0863">Zinc-finger</keyword>
<dbReference type="Pfam" id="PF25597">
    <property type="entry name" value="SH3_retrovirus"/>
    <property type="match status" value="1"/>
</dbReference>
<keyword evidence="1" id="KW-0645">Protease</keyword>
<accession>A0AAV7F168</accession>
<feature type="region of interest" description="Disordered" evidence="5">
    <location>
        <begin position="81"/>
        <end position="130"/>
    </location>
</feature>
<dbReference type="Pfam" id="PF00098">
    <property type="entry name" value="zf-CCHC"/>
    <property type="match status" value="1"/>
</dbReference>
<sequence>MEKKLEVRVIEKILRSLTPKFAFIVATLEEFKDLSSMTIDELVGSLRAHEQRMNGLLEGGKLDHALQNKLSLNEVASCNRETTQGKGGYNKRGKGQGSHGGGRDQSKQSEIANQGQNSRGHGRRWNSRRGDKSQVQCYNCKKYGHFSYECRQKPEGNKEESSHLSVQEECGGSSVLLTYNGDERKKKSIWYIDTGASHHMSGYKELFTELDESVQGEVRLGNSSTLQVKGKGRIIIQTKKGDHRYISDVLYILEMHTNLISVTQLLEKGYDIHLKDGRLSIRNKNRELIAKVDMANNRLFTLNMEAVSMKCLKPVLKDNSWLWHLRFGYLGFTGLKLLSKEKMVKGLPEIDHPDQLCEGCIKGKQHRLSFEAGHSRKARRPLELVHTNIAGPFEVTSLGGNRYYLTFIDDFSRYTWVYFLKEKSEALNKLKEFKALAKNQRRKYIKVLRSDRGGEYTLKAFEEFCKENGILHQFTASYTPQQNGVAERKNCAIMNMARSMMKGKTLPKGSWAEAVDCAVYLLNRCPTKSVKFRTPIEAWSGSKPVVGHLKIFGCIVYAHIPEQIRKKLDDRGQKCIFVRYDFKTKAYKLYNPITKKFIISRDIEFDEEDYWRRSEEEKNNKELFYNDDNNSGEEEESSGDQTPPNSPAATIESDPITFEEAAQDKKWRNVMDEEIEAIKKNDTWELTTLPVGHKAIEVKWVYKTNTNQEGKVEKHKARLVTKGYKQKFGVDYEEVFAHVARIDTIRLLIALAVQNRWKIYQMDVKSAFLNGYLEEEVYVEQPPGYEKKGEEEKVYRLKKALYGLK</sequence>
<evidence type="ECO:0000259" key="6">
    <source>
        <dbReference type="PROSITE" id="PS50158"/>
    </source>
</evidence>
<dbReference type="EMBL" id="JAINDJ010000003">
    <property type="protein sequence ID" value="KAG9454135.1"/>
    <property type="molecule type" value="Genomic_DNA"/>
</dbReference>
<name>A0AAV7F168_ARIFI</name>
<evidence type="ECO:0000256" key="2">
    <source>
        <dbReference type="ARBA" id="ARBA00022723"/>
    </source>
</evidence>